<keyword evidence="7" id="KW-0032">Aminotransferase</keyword>
<proteinExistence type="inferred from homology"/>
<dbReference type="PANTHER" id="PTHR46577">
    <property type="entry name" value="HTH-TYPE TRANSCRIPTIONAL REGULATORY PROTEIN GABR"/>
    <property type="match status" value="1"/>
</dbReference>
<dbReference type="InterPro" id="IPR015424">
    <property type="entry name" value="PyrdxlP-dep_Trfase"/>
</dbReference>
<protein>
    <submittedName>
        <fullName evidence="7">PLP-dependent aminotransferase family protein</fullName>
    </submittedName>
</protein>
<dbReference type="Proteomes" id="UP000287601">
    <property type="component" value="Chromosome"/>
</dbReference>
<organism evidence="7 8">
    <name type="scientific">Aminipila luticellarii</name>
    <dbReference type="NCBI Taxonomy" id="2507160"/>
    <lineage>
        <taxon>Bacteria</taxon>
        <taxon>Bacillati</taxon>
        <taxon>Bacillota</taxon>
        <taxon>Clostridia</taxon>
        <taxon>Peptostreptococcales</taxon>
        <taxon>Anaerovoracaceae</taxon>
        <taxon>Aminipila</taxon>
    </lineage>
</organism>
<keyword evidence="2" id="KW-0663">Pyridoxal phosphate</keyword>
<dbReference type="CDD" id="cd07377">
    <property type="entry name" value="WHTH_GntR"/>
    <property type="match status" value="1"/>
</dbReference>
<gene>
    <name evidence="7" type="ORF">EQM06_07915</name>
</gene>
<dbReference type="PANTHER" id="PTHR46577:SF1">
    <property type="entry name" value="HTH-TYPE TRANSCRIPTIONAL REGULATORY PROTEIN GABR"/>
    <property type="match status" value="1"/>
</dbReference>
<dbReference type="RefSeq" id="WP_128745819.1">
    <property type="nucleotide sequence ID" value="NZ_CP035281.1"/>
</dbReference>
<dbReference type="InterPro" id="IPR015421">
    <property type="entry name" value="PyrdxlP-dep_Trfase_major"/>
</dbReference>
<dbReference type="InterPro" id="IPR000524">
    <property type="entry name" value="Tscrpt_reg_HTH_GntR"/>
</dbReference>
<dbReference type="SUPFAM" id="SSF46785">
    <property type="entry name" value="Winged helix' DNA-binding domain"/>
    <property type="match status" value="1"/>
</dbReference>
<dbReference type="GO" id="GO:0030170">
    <property type="term" value="F:pyridoxal phosphate binding"/>
    <property type="evidence" value="ECO:0007669"/>
    <property type="project" value="InterPro"/>
</dbReference>
<dbReference type="InterPro" id="IPR036388">
    <property type="entry name" value="WH-like_DNA-bd_sf"/>
</dbReference>
<dbReference type="OrthoDB" id="9808770at2"/>
<dbReference type="Gene3D" id="3.40.640.10">
    <property type="entry name" value="Type I PLP-dependent aspartate aminotransferase-like (Major domain)"/>
    <property type="match status" value="1"/>
</dbReference>
<dbReference type="GO" id="GO:0008483">
    <property type="term" value="F:transaminase activity"/>
    <property type="evidence" value="ECO:0007669"/>
    <property type="project" value="UniProtKB-KW"/>
</dbReference>
<sequence>MKAIIPEFDENSARPLYLQLYDYIKREILSGEMDPNEKLPSLRNLSEKLKLSITTINLAYSQLNVEGYIYSRPQSGYYVSNILHRGKVKVEEKKKAGSFHETEYSLFPVDVEKTDESSIFQYDLSCFDFNKWKKCMNKVLTEYPQLLMFESDPQGELALRYEISKYIYRARGVICNPEQIVIGAGTQQITSHLCLILSKLGINHVAVEEPGYLPVKNMFRDRGFVMTPVDVDKEGIRIGKLPANIRSAVYVSPSNQFPTGAVIPISKRYQLLEWANHNNSIIIEDDYDSELRYFGKPVSALQGLDHNQRVVYLGSFSSTLFSSIKISYMVLPAGMADLFKEIGHGYTQTCSKTEQLTLALFMEQGLYQTHIKKLRHLYSQKLQKVISSINKYGKGIISPTNTSSGINMIMNVQSRKNAEKLCCEAKTLGVSATPVSIYADDPEGQQSTALVFYYNQIPIQKIEGTIKALIEKWTEDKGKDCFSE</sequence>
<dbReference type="Gene3D" id="1.10.10.10">
    <property type="entry name" value="Winged helix-like DNA-binding domain superfamily/Winged helix DNA-binding domain"/>
    <property type="match status" value="1"/>
</dbReference>
<evidence type="ECO:0000256" key="3">
    <source>
        <dbReference type="ARBA" id="ARBA00023015"/>
    </source>
</evidence>
<dbReference type="PROSITE" id="PS50949">
    <property type="entry name" value="HTH_GNTR"/>
    <property type="match status" value="1"/>
</dbReference>
<keyword evidence="4" id="KW-0238">DNA-binding</keyword>
<dbReference type="CDD" id="cd00609">
    <property type="entry name" value="AAT_like"/>
    <property type="match status" value="1"/>
</dbReference>
<feature type="domain" description="HTH gntR-type" evidence="6">
    <location>
        <begin position="14"/>
        <end position="82"/>
    </location>
</feature>
<dbReference type="InterPro" id="IPR004839">
    <property type="entry name" value="Aminotransferase_I/II_large"/>
</dbReference>
<accession>A0A410PW58</accession>
<dbReference type="InterPro" id="IPR051446">
    <property type="entry name" value="HTH_trans_reg/aminotransferase"/>
</dbReference>
<evidence type="ECO:0000256" key="4">
    <source>
        <dbReference type="ARBA" id="ARBA00023125"/>
    </source>
</evidence>
<dbReference type="Pfam" id="PF00392">
    <property type="entry name" value="GntR"/>
    <property type="match status" value="1"/>
</dbReference>
<evidence type="ECO:0000256" key="5">
    <source>
        <dbReference type="ARBA" id="ARBA00023163"/>
    </source>
</evidence>
<dbReference type="GO" id="GO:0003677">
    <property type="term" value="F:DNA binding"/>
    <property type="evidence" value="ECO:0007669"/>
    <property type="project" value="UniProtKB-KW"/>
</dbReference>
<evidence type="ECO:0000313" key="7">
    <source>
        <dbReference type="EMBL" id="QAT43171.1"/>
    </source>
</evidence>
<dbReference type="InterPro" id="IPR036390">
    <property type="entry name" value="WH_DNA-bd_sf"/>
</dbReference>
<keyword evidence="5" id="KW-0804">Transcription</keyword>
<name>A0A410PW58_9FIRM</name>
<evidence type="ECO:0000256" key="1">
    <source>
        <dbReference type="ARBA" id="ARBA00005384"/>
    </source>
</evidence>
<keyword evidence="8" id="KW-1185">Reference proteome</keyword>
<dbReference type="GO" id="GO:0003700">
    <property type="term" value="F:DNA-binding transcription factor activity"/>
    <property type="evidence" value="ECO:0007669"/>
    <property type="project" value="InterPro"/>
</dbReference>
<evidence type="ECO:0000259" key="6">
    <source>
        <dbReference type="PROSITE" id="PS50949"/>
    </source>
</evidence>
<dbReference type="AlphaFoldDB" id="A0A410PW58"/>
<keyword evidence="7" id="KW-0808">Transferase</keyword>
<keyword evidence="3" id="KW-0805">Transcription regulation</keyword>
<dbReference type="EMBL" id="CP035281">
    <property type="protein sequence ID" value="QAT43171.1"/>
    <property type="molecule type" value="Genomic_DNA"/>
</dbReference>
<reference evidence="7 8" key="1">
    <citation type="submission" date="2019-01" db="EMBL/GenBank/DDBJ databases">
        <title>Draft genomes of a novel of Aminipila strains.</title>
        <authorList>
            <person name="Ma S."/>
        </authorList>
    </citation>
    <scope>NUCLEOTIDE SEQUENCE [LARGE SCALE GENOMIC DNA]</scope>
    <source>
        <strain evidence="8">JN-39</strain>
    </source>
</reference>
<comment type="similarity">
    <text evidence="1">In the C-terminal section; belongs to the class-I pyridoxal-phosphate-dependent aminotransferase family.</text>
</comment>
<evidence type="ECO:0000313" key="8">
    <source>
        <dbReference type="Proteomes" id="UP000287601"/>
    </source>
</evidence>
<dbReference type="SMART" id="SM00345">
    <property type="entry name" value="HTH_GNTR"/>
    <property type="match status" value="1"/>
</dbReference>
<dbReference type="Pfam" id="PF00155">
    <property type="entry name" value="Aminotran_1_2"/>
    <property type="match status" value="1"/>
</dbReference>
<dbReference type="KEGG" id="amij:EQM06_07915"/>
<dbReference type="SUPFAM" id="SSF53383">
    <property type="entry name" value="PLP-dependent transferases"/>
    <property type="match status" value="1"/>
</dbReference>
<evidence type="ECO:0000256" key="2">
    <source>
        <dbReference type="ARBA" id="ARBA00022898"/>
    </source>
</evidence>